<dbReference type="Pfam" id="PF00126">
    <property type="entry name" value="HTH_1"/>
    <property type="match status" value="1"/>
</dbReference>
<keyword evidence="7" id="KW-1185">Reference proteome</keyword>
<evidence type="ECO:0000256" key="4">
    <source>
        <dbReference type="ARBA" id="ARBA00023163"/>
    </source>
</evidence>
<protein>
    <recommendedName>
        <fullName evidence="5">HTH lysR-type domain-containing protein</fullName>
    </recommendedName>
</protein>
<dbReference type="InterPro" id="IPR036390">
    <property type="entry name" value="WH_DNA-bd_sf"/>
</dbReference>
<dbReference type="GO" id="GO:0003700">
    <property type="term" value="F:DNA-binding transcription factor activity"/>
    <property type="evidence" value="ECO:0007669"/>
    <property type="project" value="InterPro"/>
</dbReference>
<gene>
    <name evidence="6" type="ORF">CAP51_15795</name>
</gene>
<keyword evidence="3" id="KW-0238">DNA-binding</keyword>
<dbReference type="InterPro" id="IPR005119">
    <property type="entry name" value="LysR_subst-bd"/>
</dbReference>
<dbReference type="Pfam" id="PF03466">
    <property type="entry name" value="LysR_substrate"/>
    <property type="match status" value="1"/>
</dbReference>
<evidence type="ECO:0000256" key="3">
    <source>
        <dbReference type="ARBA" id="ARBA00023125"/>
    </source>
</evidence>
<dbReference type="PROSITE" id="PS50931">
    <property type="entry name" value="HTH_LYSR"/>
    <property type="match status" value="1"/>
</dbReference>
<evidence type="ECO:0000256" key="1">
    <source>
        <dbReference type="ARBA" id="ARBA00009437"/>
    </source>
</evidence>
<accession>A0A1Z9YU24</accession>
<dbReference type="PANTHER" id="PTHR30419">
    <property type="entry name" value="HTH-TYPE TRANSCRIPTIONAL REGULATOR YBHD"/>
    <property type="match status" value="1"/>
</dbReference>
<dbReference type="FunFam" id="1.10.10.10:FF:000001">
    <property type="entry name" value="LysR family transcriptional regulator"/>
    <property type="match status" value="1"/>
</dbReference>
<dbReference type="Gene3D" id="1.10.10.10">
    <property type="entry name" value="Winged helix-like DNA-binding domain superfamily/Winged helix DNA-binding domain"/>
    <property type="match status" value="1"/>
</dbReference>
<comment type="similarity">
    <text evidence="1">Belongs to the LysR transcriptional regulatory family.</text>
</comment>
<dbReference type="InterPro" id="IPR036388">
    <property type="entry name" value="WH-like_DNA-bd_sf"/>
</dbReference>
<dbReference type="GO" id="GO:0003677">
    <property type="term" value="F:DNA binding"/>
    <property type="evidence" value="ECO:0007669"/>
    <property type="project" value="UniProtKB-KW"/>
</dbReference>
<dbReference type="PRINTS" id="PR00039">
    <property type="entry name" value="HTHLYSR"/>
</dbReference>
<evidence type="ECO:0000256" key="2">
    <source>
        <dbReference type="ARBA" id="ARBA00023015"/>
    </source>
</evidence>
<name>A0A1Z9YU24_9GAMM</name>
<keyword evidence="4" id="KW-0804">Transcription</keyword>
<keyword evidence="2" id="KW-0805">Transcription regulation</keyword>
<dbReference type="InterPro" id="IPR000847">
    <property type="entry name" value="LysR_HTH_N"/>
</dbReference>
<reference evidence="6 7" key="1">
    <citation type="submission" date="2017-05" db="EMBL/GenBank/DDBJ databases">
        <title>Acinetobacter populi ANC 5415 (= PBJ7), whole genome shotgun sequencing project.</title>
        <authorList>
            <person name="Nemec A."/>
            <person name="Radolfova-Krizova L."/>
        </authorList>
    </citation>
    <scope>NUCLEOTIDE SEQUENCE [LARGE SCALE GENOMIC DNA]</scope>
    <source>
        <strain evidence="6 7">PBJ7</strain>
    </source>
</reference>
<feature type="domain" description="HTH lysR-type" evidence="5">
    <location>
        <begin position="1"/>
        <end position="60"/>
    </location>
</feature>
<organism evidence="6 7">
    <name type="scientific">Acinetobacter populi</name>
    <dbReference type="NCBI Taxonomy" id="1582270"/>
    <lineage>
        <taxon>Bacteria</taxon>
        <taxon>Pseudomonadati</taxon>
        <taxon>Pseudomonadota</taxon>
        <taxon>Gammaproteobacteria</taxon>
        <taxon>Moraxellales</taxon>
        <taxon>Moraxellaceae</taxon>
        <taxon>Acinetobacter</taxon>
    </lineage>
</organism>
<dbReference type="Gene3D" id="3.40.190.290">
    <property type="match status" value="1"/>
</dbReference>
<evidence type="ECO:0000313" key="7">
    <source>
        <dbReference type="Proteomes" id="UP000196536"/>
    </source>
</evidence>
<dbReference type="SUPFAM" id="SSF53850">
    <property type="entry name" value="Periplasmic binding protein-like II"/>
    <property type="match status" value="1"/>
</dbReference>
<evidence type="ECO:0000313" key="6">
    <source>
        <dbReference type="EMBL" id="OUY05691.1"/>
    </source>
</evidence>
<proteinExistence type="inferred from homology"/>
<dbReference type="SUPFAM" id="SSF46785">
    <property type="entry name" value="Winged helix' DNA-binding domain"/>
    <property type="match status" value="1"/>
</dbReference>
<dbReference type="GO" id="GO:0005829">
    <property type="term" value="C:cytosol"/>
    <property type="evidence" value="ECO:0007669"/>
    <property type="project" value="TreeGrafter"/>
</dbReference>
<dbReference type="PANTHER" id="PTHR30419:SF8">
    <property type="entry name" value="NITROGEN ASSIMILATION TRANSCRIPTIONAL ACTIVATOR-RELATED"/>
    <property type="match status" value="1"/>
</dbReference>
<dbReference type="EMBL" id="NEXX01000007">
    <property type="protein sequence ID" value="OUY05691.1"/>
    <property type="molecule type" value="Genomic_DNA"/>
</dbReference>
<dbReference type="RefSeq" id="WP_087621725.1">
    <property type="nucleotide sequence ID" value="NZ_NEXX01000007.1"/>
</dbReference>
<dbReference type="OrthoDB" id="5289754at2"/>
<sequence>MKQGLRHIKAFLMVAELKNFGRAASQLYISPSTLTLQIQQLEEELGLKLFDRTKRSVHITPEGQQMILPLKAVLTEYEYALEFSQNISEHVLGSINIAVLPTIASSLLPLWIKEFKKEYPRVKIIVQDLNANEIHHAVKSGTADLGIGTVELSDPHLTFNRLFEDELRVFFPPDHELAAKKDIYLKDVIHFPQIVTMPGSSVYNTVKHAIENMGLTLENLDIACEVRYLSTAMGLIESNIGIAILPESTPINIKQIYIQKKKIIDFPDTRTIHLMRLKSAHESLLLNSFIKVIYNNHRLF</sequence>
<dbReference type="Proteomes" id="UP000196536">
    <property type="component" value="Unassembled WGS sequence"/>
</dbReference>
<comment type="caution">
    <text evidence="6">The sequence shown here is derived from an EMBL/GenBank/DDBJ whole genome shotgun (WGS) entry which is preliminary data.</text>
</comment>
<dbReference type="InterPro" id="IPR050950">
    <property type="entry name" value="HTH-type_LysR_regulators"/>
</dbReference>
<dbReference type="AlphaFoldDB" id="A0A1Z9YU24"/>
<evidence type="ECO:0000259" key="5">
    <source>
        <dbReference type="PROSITE" id="PS50931"/>
    </source>
</evidence>